<protein>
    <submittedName>
        <fullName evidence="1">Uncharacterized protein</fullName>
    </submittedName>
</protein>
<reference evidence="1 2" key="1">
    <citation type="submission" date="2016-01" db="EMBL/GenBank/DDBJ databases">
        <title>Draft Genome Sequences of Seven Thermophilic Sporeformers Isolated from Foods.</title>
        <authorList>
            <person name="Berendsen E.M."/>
            <person name="Wells-Bennik M.H."/>
            <person name="Krawcyk A.O."/>
            <person name="De Jong A."/>
            <person name="Holsappel S."/>
            <person name="Eijlander R.T."/>
            <person name="Kuipers O.P."/>
        </authorList>
    </citation>
    <scope>NUCLEOTIDE SEQUENCE [LARGE SCALE GENOMIC DNA]</scope>
    <source>
        <strain evidence="1 2">B4119</strain>
    </source>
</reference>
<accession>A0A150LD28</accession>
<comment type="caution">
    <text evidence="1">The sequence shown here is derived from an EMBL/GenBank/DDBJ whole genome shotgun (WGS) entry which is preliminary data.</text>
</comment>
<dbReference type="EMBL" id="LQYS01000095">
    <property type="protein sequence ID" value="KYD09876.1"/>
    <property type="molecule type" value="Genomic_DNA"/>
</dbReference>
<dbReference type="AlphaFoldDB" id="A0A150LD28"/>
<gene>
    <name evidence="1" type="ORF">B4119_2724</name>
</gene>
<dbReference type="STRING" id="81408.B4119_2724"/>
<evidence type="ECO:0000313" key="1">
    <source>
        <dbReference type="EMBL" id="KYD09876.1"/>
    </source>
</evidence>
<organism evidence="1 2">
    <name type="scientific">Saccharococcus caldoxylosilyticus</name>
    <dbReference type="NCBI Taxonomy" id="81408"/>
    <lineage>
        <taxon>Bacteria</taxon>
        <taxon>Bacillati</taxon>
        <taxon>Bacillota</taxon>
        <taxon>Bacilli</taxon>
        <taxon>Bacillales</taxon>
        <taxon>Anoxybacillaceae</taxon>
        <taxon>Saccharococcus</taxon>
    </lineage>
</organism>
<sequence length="71" mass="7964">MIRKYIVVDKSPLHPDDENHGTKGFFYLTFSTPLSLKEILQARNGRKTASPSIKNGLMGIHNLSSMLSITF</sequence>
<proteinExistence type="predicted"/>
<name>A0A150LD28_9BACL</name>
<dbReference type="Proteomes" id="UP000075455">
    <property type="component" value="Unassembled WGS sequence"/>
</dbReference>
<evidence type="ECO:0000313" key="2">
    <source>
        <dbReference type="Proteomes" id="UP000075455"/>
    </source>
</evidence>